<feature type="compositionally biased region" description="Basic residues" evidence="1">
    <location>
        <begin position="61"/>
        <end position="70"/>
    </location>
</feature>
<evidence type="ECO:0000256" key="1">
    <source>
        <dbReference type="SAM" id="MobiDB-lite"/>
    </source>
</evidence>
<feature type="region of interest" description="Disordered" evidence="1">
    <location>
        <begin position="50"/>
        <end position="77"/>
    </location>
</feature>
<dbReference type="EMBL" id="CAUYUJ010005557">
    <property type="protein sequence ID" value="CAK0814120.1"/>
    <property type="molecule type" value="Genomic_DNA"/>
</dbReference>
<evidence type="ECO:0000313" key="3">
    <source>
        <dbReference type="Proteomes" id="UP001189429"/>
    </source>
</evidence>
<name>A0ABN9R9T9_9DINO</name>
<keyword evidence="3" id="KW-1185">Reference proteome</keyword>
<gene>
    <name evidence="2" type="ORF">PCOR1329_LOCUS17803</name>
</gene>
<accession>A0ABN9R9T9</accession>
<comment type="caution">
    <text evidence="2">The sequence shown here is derived from an EMBL/GenBank/DDBJ whole genome shotgun (WGS) entry which is preliminary data.</text>
</comment>
<protein>
    <submittedName>
        <fullName evidence="2">Uncharacterized protein</fullName>
    </submittedName>
</protein>
<reference evidence="2" key="1">
    <citation type="submission" date="2023-10" db="EMBL/GenBank/DDBJ databases">
        <authorList>
            <person name="Chen Y."/>
            <person name="Shah S."/>
            <person name="Dougan E. K."/>
            <person name="Thang M."/>
            <person name="Chan C."/>
        </authorList>
    </citation>
    <scope>NUCLEOTIDE SEQUENCE [LARGE SCALE GENOMIC DNA]</scope>
</reference>
<organism evidence="2 3">
    <name type="scientific">Prorocentrum cordatum</name>
    <dbReference type="NCBI Taxonomy" id="2364126"/>
    <lineage>
        <taxon>Eukaryota</taxon>
        <taxon>Sar</taxon>
        <taxon>Alveolata</taxon>
        <taxon>Dinophyceae</taxon>
        <taxon>Prorocentrales</taxon>
        <taxon>Prorocentraceae</taxon>
        <taxon>Prorocentrum</taxon>
    </lineage>
</organism>
<evidence type="ECO:0000313" key="2">
    <source>
        <dbReference type="EMBL" id="CAK0814120.1"/>
    </source>
</evidence>
<proteinExistence type="predicted"/>
<dbReference type="Proteomes" id="UP001189429">
    <property type="component" value="Unassembled WGS sequence"/>
</dbReference>
<sequence length="152" mass="16091">MLQRWVRQCRTLDLPQFGAIPSQVGRPGTPRAPSRGAAASRMRCGVLGGGAAVGSRNGARAQRRRRTRRHSFAEEELASEGLDMESKGIGMQTFLDEALEPDPLAVGLDDATQVLLDHAVAALEGAGALGSGVEAQAVCGARGRLYTLLRLQ</sequence>